<dbReference type="RefSeq" id="WP_234949771.1">
    <property type="nucleotide sequence ID" value="NZ_FQTW01000005.1"/>
</dbReference>
<evidence type="ECO:0000313" key="3">
    <source>
        <dbReference type="Proteomes" id="UP000184462"/>
    </source>
</evidence>
<accession>A0A1M4WAE6</accession>
<dbReference type="Proteomes" id="UP000184462">
    <property type="component" value="Unassembled WGS sequence"/>
</dbReference>
<evidence type="ECO:0000256" key="1">
    <source>
        <dbReference type="SAM" id="SignalP"/>
    </source>
</evidence>
<proteinExistence type="predicted"/>
<gene>
    <name evidence="2" type="ORF">SAMN05444278_105159</name>
</gene>
<protein>
    <recommendedName>
        <fullName evidence="4">LTXXQ motif family protein</fullName>
    </recommendedName>
</protein>
<feature type="chain" id="PRO_5011979406" description="LTXXQ motif family protein" evidence="1">
    <location>
        <begin position="19"/>
        <end position="143"/>
    </location>
</feature>
<evidence type="ECO:0008006" key="4">
    <source>
        <dbReference type="Google" id="ProtNLM"/>
    </source>
</evidence>
<keyword evidence="1" id="KW-0732">Signal</keyword>
<evidence type="ECO:0000313" key="2">
    <source>
        <dbReference type="EMBL" id="SHE77932.1"/>
    </source>
</evidence>
<dbReference type="EMBL" id="FQTW01000005">
    <property type="protein sequence ID" value="SHE77932.1"/>
    <property type="molecule type" value="Genomic_DNA"/>
</dbReference>
<sequence length="143" mass="16981">MKKIILLVTLSLSLMSFAQDDDKIESLKIAFFTEELQLTPDEAKLFWPVYNKHTNIYYNLRDQQWSSIKKRLDKIKSLSETEANQLLDDYINYKTKRNQIRVDYVNALKKVISPKQIMMLKKAEYDFNKKLIKQYSSKSSTKD</sequence>
<dbReference type="STRING" id="1155689.SAMN05444278_105159"/>
<reference evidence="2 3" key="1">
    <citation type="submission" date="2016-11" db="EMBL/GenBank/DDBJ databases">
        <authorList>
            <person name="Jaros S."/>
            <person name="Januszkiewicz K."/>
            <person name="Wedrychowicz H."/>
        </authorList>
    </citation>
    <scope>NUCLEOTIDE SEQUENCE [LARGE SCALE GENOMIC DNA]</scope>
    <source>
        <strain evidence="2 3">DSM 25661</strain>
    </source>
</reference>
<keyword evidence="3" id="KW-1185">Reference proteome</keyword>
<organism evidence="2 3">
    <name type="scientific">Psychroflexus salarius</name>
    <dbReference type="NCBI Taxonomy" id="1155689"/>
    <lineage>
        <taxon>Bacteria</taxon>
        <taxon>Pseudomonadati</taxon>
        <taxon>Bacteroidota</taxon>
        <taxon>Flavobacteriia</taxon>
        <taxon>Flavobacteriales</taxon>
        <taxon>Flavobacteriaceae</taxon>
        <taxon>Psychroflexus</taxon>
    </lineage>
</organism>
<name>A0A1M4WAE6_9FLAO</name>
<feature type="signal peptide" evidence="1">
    <location>
        <begin position="1"/>
        <end position="18"/>
    </location>
</feature>
<dbReference type="AlphaFoldDB" id="A0A1M4WAE6"/>